<feature type="transmembrane region" description="Helical" evidence="6">
    <location>
        <begin position="309"/>
        <end position="329"/>
    </location>
</feature>
<keyword evidence="4 6" id="KW-1133">Transmembrane helix</keyword>
<dbReference type="GO" id="GO:0005886">
    <property type="term" value="C:plasma membrane"/>
    <property type="evidence" value="ECO:0007669"/>
    <property type="project" value="UniProtKB-SubCell"/>
</dbReference>
<dbReference type="InterPro" id="IPR050833">
    <property type="entry name" value="Poly_Biosynth_Transport"/>
</dbReference>
<evidence type="ECO:0000256" key="6">
    <source>
        <dbReference type="SAM" id="Phobius"/>
    </source>
</evidence>
<feature type="transmembrane region" description="Helical" evidence="6">
    <location>
        <begin position="188"/>
        <end position="211"/>
    </location>
</feature>
<proteinExistence type="predicted"/>
<gene>
    <name evidence="7" type="ORF">KTO63_13110</name>
</gene>
<evidence type="ECO:0000256" key="3">
    <source>
        <dbReference type="ARBA" id="ARBA00022692"/>
    </source>
</evidence>
<feature type="transmembrane region" description="Helical" evidence="6">
    <location>
        <begin position="231"/>
        <end position="249"/>
    </location>
</feature>
<keyword evidence="5 6" id="KW-0472">Membrane</keyword>
<comment type="subcellular location">
    <subcellularLocation>
        <location evidence="1">Cell membrane</location>
        <topology evidence="1">Multi-pass membrane protein</topology>
    </subcellularLocation>
</comment>
<keyword evidence="2" id="KW-1003">Cell membrane</keyword>
<keyword evidence="3 6" id="KW-0812">Transmembrane</keyword>
<feature type="transmembrane region" description="Helical" evidence="6">
    <location>
        <begin position="479"/>
        <end position="499"/>
    </location>
</feature>
<keyword evidence="8" id="KW-1185">Reference proteome</keyword>
<dbReference type="InterPro" id="IPR002797">
    <property type="entry name" value="Polysacc_synth"/>
</dbReference>
<dbReference type="AlphaFoldDB" id="A0A9E2W8F4"/>
<feature type="transmembrane region" description="Helical" evidence="6">
    <location>
        <begin position="350"/>
        <end position="371"/>
    </location>
</feature>
<evidence type="ECO:0000256" key="4">
    <source>
        <dbReference type="ARBA" id="ARBA00022989"/>
    </source>
</evidence>
<feature type="transmembrane region" description="Helical" evidence="6">
    <location>
        <begin position="383"/>
        <end position="407"/>
    </location>
</feature>
<feature type="transmembrane region" description="Helical" evidence="6">
    <location>
        <begin position="443"/>
        <end position="467"/>
    </location>
</feature>
<feature type="transmembrane region" description="Helical" evidence="6">
    <location>
        <begin position="86"/>
        <end position="107"/>
    </location>
</feature>
<accession>A0A9E2W8F4</accession>
<evidence type="ECO:0000256" key="5">
    <source>
        <dbReference type="ARBA" id="ARBA00023136"/>
    </source>
</evidence>
<protein>
    <submittedName>
        <fullName evidence="7">Oligosaccharide flippase family protein</fullName>
    </submittedName>
</protein>
<evidence type="ECO:0000256" key="1">
    <source>
        <dbReference type="ARBA" id="ARBA00004651"/>
    </source>
</evidence>
<dbReference type="EMBL" id="JAHSPG010000009">
    <property type="protein sequence ID" value="MBV4358097.1"/>
    <property type="molecule type" value="Genomic_DNA"/>
</dbReference>
<feature type="transmembrane region" description="Helical" evidence="6">
    <location>
        <begin position="270"/>
        <end position="289"/>
    </location>
</feature>
<evidence type="ECO:0000256" key="2">
    <source>
        <dbReference type="ARBA" id="ARBA00022475"/>
    </source>
</evidence>
<dbReference type="PANTHER" id="PTHR30250:SF11">
    <property type="entry name" value="O-ANTIGEN TRANSPORTER-RELATED"/>
    <property type="match status" value="1"/>
</dbReference>
<dbReference type="PANTHER" id="PTHR30250">
    <property type="entry name" value="PST FAMILY PREDICTED COLANIC ACID TRANSPORTER"/>
    <property type="match status" value="1"/>
</dbReference>
<evidence type="ECO:0000313" key="8">
    <source>
        <dbReference type="Proteomes" id="UP000812270"/>
    </source>
</evidence>
<dbReference type="Proteomes" id="UP000812270">
    <property type="component" value="Unassembled WGS sequence"/>
</dbReference>
<sequence length="540" mass="61536">MFSLTPWFVSSRTINCAVVRGDTNHGIPFGFSKFAKTTDDLSSLKSLASQTFWYGASSIAARFLSYLLTPYLTAIMTGVDYGEMSIVYAAIPFLNVIFTYGLETAFFRYMQKEQYKGQVYSTSCMSIIVSTAMLALVMYLGRDSIATLLTIKNHPEYVTLSIMIISIDALTALPFAKLRLEGRPLKFAAIRIAGILINIGFVVLFLSILPAFKKANPHHPISIFYREDESVKYYIIANLIASASTFLLLSKTFFSFSWKFDLRLWKEMMTYSLPLIIVGFGGVINETFDRVMLGWWSPALTPDAKKLDVGIYSACYKLSLLISLFVQAFRMGAEPFFFKQAEVGNAQKTYARVMKFFVITICVMFLVVVLYLDVWKNFIRNPIMWQGLKVVPVLLLANMFLGIYYNLSIWYKLSNRTMAGAYITIIGAAITLLINYFFVPHFSYVACAWATCICYATMMIISFIWGQKEYPVPYAWKKLVAYIVIVVLLYFIQRLFYFIVPNKLASMAFGTILLLGYISFILKVEKKEFQRLPVIGKFLK</sequence>
<feature type="transmembrane region" description="Helical" evidence="6">
    <location>
        <begin position="419"/>
        <end position="437"/>
    </location>
</feature>
<feature type="transmembrane region" description="Helical" evidence="6">
    <location>
        <begin position="157"/>
        <end position="176"/>
    </location>
</feature>
<feature type="transmembrane region" description="Helical" evidence="6">
    <location>
        <begin position="119"/>
        <end position="141"/>
    </location>
</feature>
<feature type="transmembrane region" description="Helical" evidence="6">
    <location>
        <begin position="505"/>
        <end position="522"/>
    </location>
</feature>
<dbReference type="Pfam" id="PF01943">
    <property type="entry name" value="Polysacc_synt"/>
    <property type="match status" value="1"/>
</dbReference>
<organism evidence="7 8">
    <name type="scientific">Pinibacter aurantiacus</name>
    <dbReference type="NCBI Taxonomy" id="2851599"/>
    <lineage>
        <taxon>Bacteria</taxon>
        <taxon>Pseudomonadati</taxon>
        <taxon>Bacteroidota</taxon>
        <taxon>Chitinophagia</taxon>
        <taxon>Chitinophagales</taxon>
        <taxon>Chitinophagaceae</taxon>
        <taxon>Pinibacter</taxon>
    </lineage>
</organism>
<reference evidence="7" key="1">
    <citation type="submission" date="2021-06" db="EMBL/GenBank/DDBJ databases">
        <authorList>
            <person name="Huq M.A."/>
        </authorList>
    </citation>
    <scope>NUCLEOTIDE SEQUENCE</scope>
    <source>
        <strain evidence="7">MAH-26</strain>
    </source>
</reference>
<name>A0A9E2W8F4_9BACT</name>
<feature type="transmembrane region" description="Helical" evidence="6">
    <location>
        <begin position="52"/>
        <end position="74"/>
    </location>
</feature>
<comment type="caution">
    <text evidence="7">The sequence shown here is derived from an EMBL/GenBank/DDBJ whole genome shotgun (WGS) entry which is preliminary data.</text>
</comment>
<evidence type="ECO:0000313" key="7">
    <source>
        <dbReference type="EMBL" id="MBV4358097.1"/>
    </source>
</evidence>